<dbReference type="KEGG" id="arac:E0W69_009480"/>
<evidence type="ECO:0000313" key="2">
    <source>
        <dbReference type="Proteomes" id="UP000292424"/>
    </source>
</evidence>
<keyword evidence="2" id="KW-1185">Reference proteome</keyword>
<dbReference type="AlphaFoldDB" id="A0A5P2FZC4"/>
<sequence>MAISFPDIVEHNNPDLPVVAAKSVAGLDVAIAEKTNSKVDTAQIGISGGVASLDTSKKLLQENLPVTVVQTTNGKVAVALIPLDQILSDDSGFTNNSSSIGVSQVAASVLKGLIDTVTTQANTLQGNAEKIGNKANSYDASTAQNNVSDYASISALYDALSQLSVSAQGNFNGFVASSDETIVSAPTSNAFKIFINNTNGAVTLTNYGAVSVPANSIGFVNYDLATTTWTLGGSYGTTPYSSQLSVLTNEEFIYAIVDGGGNLLWGKRWDGTTYDSDTTNEDDIASSKKRISTVETTVNDSAAINNISTVQNGEYIYSLVDGVGNFLWGIRWDGSINSSIPASVWADPVGRGSVVVSSNGKILSERTNTGKLQENVGIVTKDIEATTVHVRDSLNFSDNALDNLKDQLIGLGFKIENNL</sequence>
<dbReference type="EMBL" id="CP044016">
    <property type="protein sequence ID" value="QES88876.1"/>
    <property type="molecule type" value="Genomic_DNA"/>
</dbReference>
<protein>
    <submittedName>
        <fullName evidence="1">Uncharacterized protein</fullName>
    </submittedName>
</protein>
<dbReference type="Proteomes" id="UP000292424">
    <property type="component" value="Chromosome"/>
</dbReference>
<gene>
    <name evidence="1" type="ORF">E0W69_009480</name>
</gene>
<organism evidence="1 2">
    <name type="scientific">Rhizosphaericola mali</name>
    <dbReference type="NCBI Taxonomy" id="2545455"/>
    <lineage>
        <taxon>Bacteria</taxon>
        <taxon>Pseudomonadati</taxon>
        <taxon>Bacteroidota</taxon>
        <taxon>Chitinophagia</taxon>
        <taxon>Chitinophagales</taxon>
        <taxon>Chitinophagaceae</taxon>
        <taxon>Rhizosphaericola</taxon>
    </lineage>
</organism>
<evidence type="ECO:0000313" key="1">
    <source>
        <dbReference type="EMBL" id="QES88876.1"/>
    </source>
</evidence>
<proteinExistence type="predicted"/>
<accession>A0A5P2FZC4</accession>
<reference evidence="1 2" key="1">
    <citation type="submission" date="2019-09" db="EMBL/GenBank/DDBJ databases">
        <title>Complete genome sequence of Arachidicoccus sp. B3-10 isolated from apple orchard soil.</title>
        <authorList>
            <person name="Kim H.S."/>
            <person name="Han K.-I."/>
            <person name="Suh M.K."/>
            <person name="Lee K.C."/>
            <person name="Eom M.K."/>
            <person name="Kim J.-S."/>
            <person name="Kang S.W."/>
            <person name="Sin Y."/>
            <person name="Lee J.-S."/>
        </authorList>
    </citation>
    <scope>NUCLEOTIDE SEQUENCE [LARGE SCALE GENOMIC DNA]</scope>
    <source>
        <strain evidence="1 2">B3-10</strain>
    </source>
</reference>
<dbReference type="RefSeq" id="WP_131329824.1">
    <property type="nucleotide sequence ID" value="NZ_CP044016.1"/>
</dbReference>
<name>A0A5P2FZC4_9BACT</name>